<dbReference type="EMBL" id="CM037616">
    <property type="protein sequence ID" value="KAH7991310.1"/>
    <property type="molecule type" value="Genomic_DNA"/>
</dbReference>
<protein>
    <submittedName>
        <fullName evidence="1">Uncharacterized protein</fullName>
    </submittedName>
</protein>
<gene>
    <name evidence="1" type="ORF">K3G42_004548</name>
</gene>
<keyword evidence="2" id="KW-1185">Reference proteome</keyword>
<accession>A0ACB8EFN3</accession>
<comment type="caution">
    <text evidence="1">The sequence shown here is derived from an EMBL/GenBank/DDBJ whole genome shotgun (WGS) entry which is preliminary data.</text>
</comment>
<name>A0ACB8EFN3_9SAUR</name>
<dbReference type="Proteomes" id="UP000827872">
    <property type="component" value="Linkage Group LG03"/>
</dbReference>
<organism evidence="1 2">
    <name type="scientific">Sphaerodactylus townsendi</name>
    <dbReference type="NCBI Taxonomy" id="933632"/>
    <lineage>
        <taxon>Eukaryota</taxon>
        <taxon>Metazoa</taxon>
        <taxon>Chordata</taxon>
        <taxon>Craniata</taxon>
        <taxon>Vertebrata</taxon>
        <taxon>Euteleostomi</taxon>
        <taxon>Lepidosauria</taxon>
        <taxon>Squamata</taxon>
        <taxon>Bifurcata</taxon>
        <taxon>Gekkota</taxon>
        <taxon>Sphaerodactylidae</taxon>
        <taxon>Sphaerodactylus</taxon>
    </lineage>
</organism>
<evidence type="ECO:0000313" key="1">
    <source>
        <dbReference type="EMBL" id="KAH7991310.1"/>
    </source>
</evidence>
<reference evidence="1" key="1">
    <citation type="submission" date="2021-08" db="EMBL/GenBank/DDBJ databases">
        <title>The first chromosome-level gecko genome reveals the dynamic sex chromosomes of Neotropical dwarf geckos (Sphaerodactylidae: Sphaerodactylus).</title>
        <authorList>
            <person name="Pinto B.J."/>
            <person name="Keating S.E."/>
            <person name="Gamble T."/>
        </authorList>
    </citation>
    <scope>NUCLEOTIDE SEQUENCE</scope>
    <source>
        <strain evidence="1">TG3544</strain>
    </source>
</reference>
<evidence type="ECO:0000313" key="2">
    <source>
        <dbReference type="Proteomes" id="UP000827872"/>
    </source>
</evidence>
<sequence length="101" mass="10867">MFHVVTVNFPDADRATLENAQRQLGRQIKEEDGGEGHSMADDGPMSDSKEAAAWKSAGPAEPGRAGDTGRLPEGEVVQPGINDDFLRKLLLTVNISSYSLQ</sequence>
<proteinExistence type="predicted"/>